<feature type="active site" description="Proton donor" evidence="16">
    <location>
        <position position="46"/>
    </location>
</feature>
<dbReference type="EC" id="1.1.1.193" evidence="15"/>
<comment type="caution">
    <text evidence="21">The sequence shown here is derived from an EMBL/GenBank/DDBJ whole genome shotgun (WGS) entry which is preliminary data.</text>
</comment>
<dbReference type="Pfam" id="PF01872">
    <property type="entry name" value="RibD_C"/>
    <property type="match status" value="1"/>
</dbReference>
<feature type="binding site" evidence="18">
    <location>
        <position position="78"/>
    </location>
    <ligand>
        <name>Zn(2+)</name>
        <dbReference type="ChEBI" id="CHEBI:29105"/>
        <note>catalytic</note>
    </ligand>
</feature>
<feature type="region of interest" description="Disordered" evidence="19">
    <location>
        <begin position="356"/>
        <end position="377"/>
    </location>
</feature>
<evidence type="ECO:0000256" key="2">
    <source>
        <dbReference type="ARBA" id="ARBA00004882"/>
    </source>
</evidence>
<dbReference type="EC" id="3.5.4.26" evidence="15"/>
<sequence length="377" mass="40942">MRMALELAKKGTGRVSPNPLVGAVLVKNGEVIGSGYHERYGEAHAERNALASCTESPEGATLYVTLEPCCHYGKQPPCTLAVLEAKIARVVVGSGDPNPLVAGKGIEILRNHGVQVTEHVLEQECRELNRVFFWYIRTGLPYVVMKYAMTLDGKIATATGASKWITGEQARAHVQGQRNRYTAIMAGVGTVLADDPLLTCRIAGGRNPIRIVCDTHLRTPLTSKIVETADRESAPVILATCCQDAERKTLYEQSGCQVLVTEERDGHLDLNDLMQKLGKMKIDSILLEGGGTLNWSVLNAGLVNHVQAYLAPKLFGGRKAKTPIEGEGVRTPKQAVRLRADTMTVTRLGEDFLIEGEIEHGEDNDSGTDEDDRANCG</sequence>
<evidence type="ECO:0000256" key="12">
    <source>
        <dbReference type="ARBA" id="ARBA00023268"/>
    </source>
</evidence>
<evidence type="ECO:0000256" key="7">
    <source>
        <dbReference type="ARBA" id="ARBA00022723"/>
    </source>
</evidence>
<dbReference type="InterPro" id="IPR002734">
    <property type="entry name" value="RibDG_C"/>
</dbReference>
<reference evidence="21" key="1">
    <citation type="submission" date="2021-10" db="EMBL/GenBank/DDBJ databases">
        <title>Anaerobic single-cell dispensing facilitates the cultivation of human gut bacteria.</title>
        <authorList>
            <person name="Afrizal A."/>
        </authorList>
    </citation>
    <scope>NUCLEOTIDE SEQUENCE</scope>
    <source>
        <strain evidence="21">CLA-AA-H274</strain>
    </source>
</reference>
<comment type="similarity">
    <text evidence="5 15">In the C-terminal section; belongs to the HTP reductase family.</text>
</comment>
<evidence type="ECO:0000256" key="6">
    <source>
        <dbReference type="ARBA" id="ARBA00022619"/>
    </source>
</evidence>
<dbReference type="FunFam" id="3.40.140.10:FF:000025">
    <property type="entry name" value="Riboflavin biosynthesis protein RibD"/>
    <property type="match status" value="1"/>
</dbReference>
<dbReference type="Gene3D" id="3.40.430.10">
    <property type="entry name" value="Dihydrofolate Reductase, subunit A"/>
    <property type="match status" value="1"/>
</dbReference>
<feature type="domain" description="CMP/dCMP-type deaminase" evidence="20">
    <location>
        <begin position="1"/>
        <end position="117"/>
    </location>
</feature>
<organism evidence="21 22">
    <name type="scientific">Brotaphodocola catenula</name>
    <dbReference type="NCBI Taxonomy" id="2885361"/>
    <lineage>
        <taxon>Bacteria</taxon>
        <taxon>Bacillati</taxon>
        <taxon>Bacillota</taxon>
        <taxon>Clostridia</taxon>
        <taxon>Lachnospirales</taxon>
        <taxon>Lachnospiraceae</taxon>
        <taxon>Brotaphodocola</taxon>
    </lineage>
</organism>
<dbReference type="GO" id="GO:0050661">
    <property type="term" value="F:NADP binding"/>
    <property type="evidence" value="ECO:0007669"/>
    <property type="project" value="InterPro"/>
</dbReference>
<evidence type="ECO:0000256" key="15">
    <source>
        <dbReference type="PIRNR" id="PIRNR006769"/>
    </source>
</evidence>
<keyword evidence="12" id="KW-0511">Multifunctional enzyme</keyword>
<dbReference type="Pfam" id="PF00383">
    <property type="entry name" value="dCMP_cyt_deam_1"/>
    <property type="match status" value="1"/>
</dbReference>
<keyword evidence="7 15" id="KW-0479">Metal-binding</keyword>
<keyword evidence="10 15" id="KW-0521">NADP</keyword>
<evidence type="ECO:0000256" key="18">
    <source>
        <dbReference type="PIRSR" id="PIRSR006769-3"/>
    </source>
</evidence>
<feature type="binding site" evidence="17">
    <location>
        <position position="201"/>
    </location>
    <ligand>
        <name>substrate</name>
    </ligand>
</feature>
<evidence type="ECO:0000256" key="3">
    <source>
        <dbReference type="ARBA" id="ARBA00004910"/>
    </source>
</evidence>
<dbReference type="EMBL" id="JAJEPU010000029">
    <property type="protein sequence ID" value="MCC2165257.1"/>
    <property type="molecule type" value="Genomic_DNA"/>
</dbReference>
<feature type="binding site" evidence="17">
    <location>
        <position position="162"/>
    </location>
    <ligand>
        <name>substrate</name>
    </ligand>
</feature>
<keyword evidence="8 15" id="KW-0378">Hydrolase</keyword>
<dbReference type="AlphaFoldDB" id="A0AAE3DKJ9"/>
<dbReference type="InterPro" id="IPR004794">
    <property type="entry name" value="Eubact_RibD"/>
</dbReference>
<comment type="similarity">
    <text evidence="4 15">In the N-terminal section; belongs to the cytidine and deoxycytidylate deaminase family.</text>
</comment>
<feature type="binding site" evidence="17">
    <location>
        <position position="198"/>
    </location>
    <ligand>
        <name>substrate</name>
    </ligand>
</feature>
<dbReference type="PROSITE" id="PS00903">
    <property type="entry name" value="CYT_DCMP_DEAMINASES_1"/>
    <property type="match status" value="1"/>
</dbReference>
<dbReference type="InterPro" id="IPR024072">
    <property type="entry name" value="DHFR-like_dom_sf"/>
</dbReference>
<dbReference type="InterPro" id="IPR016192">
    <property type="entry name" value="APOBEC/CMP_deaminase_Zn-bd"/>
</dbReference>
<dbReference type="PANTHER" id="PTHR38011">
    <property type="entry name" value="DIHYDROFOLATE REDUCTASE FAMILY PROTEIN (AFU_ORTHOLOGUE AFUA_8G06820)"/>
    <property type="match status" value="1"/>
</dbReference>
<evidence type="ECO:0000256" key="17">
    <source>
        <dbReference type="PIRSR" id="PIRSR006769-2"/>
    </source>
</evidence>
<dbReference type="GO" id="GO:0008835">
    <property type="term" value="F:diaminohydroxyphosphoribosylaminopyrimidine deaminase activity"/>
    <property type="evidence" value="ECO:0007669"/>
    <property type="project" value="UniProtKB-EC"/>
</dbReference>
<dbReference type="GO" id="GO:0008270">
    <property type="term" value="F:zinc ion binding"/>
    <property type="evidence" value="ECO:0007669"/>
    <property type="project" value="InterPro"/>
</dbReference>
<dbReference type="NCBIfam" id="TIGR00326">
    <property type="entry name" value="eubact_ribD"/>
    <property type="match status" value="1"/>
</dbReference>
<dbReference type="InterPro" id="IPR011549">
    <property type="entry name" value="RibD_C"/>
</dbReference>
<dbReference type="NCBIfam" id="TIGR00227">
    <property type="entry name" value="ribD_Cterm"/>
    <property type="match status" value="1"/>
</dbReference>
<dbReference type="GO" id="GO:0008703">
    <property type="term" value="F:5-amino-6-(5-phosphoribosylamino)uracil reductase activity"/>
    <property type="evidence" value="ECO:0007669"/>
    <property type="project" value="UniProtKB-EC"/>
</dbReference>
<dbReference type="InterPro" id="IPR016193">
    <property type="entry name" value="Cytidine_deaminase-like"/>
</dbReference>
<dbReference type="SUPFAM" id="SSF53927">
    <property type="entry name" value="Cytidine deaminase-like"/>
    <property type="match status" value="1"/>
</dbReference>
<feature type="binding site" evidence="17">
    <location>
        <position position="148"/>
    </location>
    <ligand>
        <name>NADP(+)</name>
        <dbReference type="ChEBI" id="CHEBI:58349"/>
    </ligand>
</feature>
<comment type="pathway">
    <text evidence="3 15">Cofactor biosynthesis; riboflavin biosynthesis; 5-amino-6-(D-ribitylamino)uracil from GTP: step 3/4.</text>
</comment>
<dbReference type="PIRSF" id="PIRSF006769">
    <property type="entry name" value="RibD"/>
    <property type="match status" value="1"/>
</dbReference>
<dbReference type="SUPFAM" id="SSF53597">
    <property type="entry name" value="Dihydrofolate reductase-like"/>
    <property type="match status" value="1"/>
</dbReference>
<evidence type="ECO:0000313" key="21">
    <source>
        <dbReference type="EMBL" id="MCC2165257.1"/>
    </source>
</evidence>
<evidence type="ECO:0000256" key="9">
    <source>
        <dbReference type="ARBA" id="ARBA00022833"/>
    </source>
</evidence>
<keyword evidence="9 15" id="KW-0862">Zinc</keyword>
<dbReference type="GO" id="GO:0009231">
    <property type="term" value="P:riboflavin biosynthetic process"/>
    <property type="evidence" value="ECO:0007669"/>
    <property type="project" value="UniProtKB-KW"/>
</dbReference>
<dbReference type="InterPro" id="IPR050765">
    <property type="entry name" value="Riboflavin_Biosynth_HTPR"/>
</dbReference>
<feature type="binding site" evidence="17">
    <location>
        <position position="215"/>
    </location>
    <ligand>
        <name>NADP(+)</name>
        <dbReference type="ChEBI" id="CHEBI:58349"/>
    </ligand>
</feature>
<feature type="binding site" evidence="17">
    <location>
        <position position="194"/>
    </location>
    <ligand>
        <name>NADP(+)</name>
        <dbReference type="ChEBI" id="CHEBI:58349"/>
    </ligand>
</feature>
<feature type="binding site" evidence="17">
    <location>
        <position position="190"/>
    </location>
    <ligand>
        <name>NADP(+)</name>
        <dbReference type="ChEBI" id="CHEBI:58349"/>
    </ligand>
</feature>
<comment type="catalytic activity">
    <reaction evidence="14 15">
        <text>2,5-diamino-6-hydroxy-4-(5-phosphoribosylamino)-pyrimidine + H2O + H(+) = 5-amino-6-(5-phospho-D-ribosylamino)uracil + NH4(+)</text>
        <dbReference type="Rhea" id="RHEA:21868"/>
        <dbReference type="ChEBI" id="CHEBI:15377"/>
        <dbReference type="ChEBI" id="CHEBI:15378"/>
        <dbReference type="ChEBI" id="CHEBI:28938"/>
        <dbReference type="ChEBI" id="CHEBI:58453"/>
        <dbReference type="ChEBI" id="CHEBI:58614"/>
        <dbReference type="EC" id="3.5.4.26"/>
    </reaction>
</comment>
<evidence type="ECO:0000256" key="14">
    <source>
        <dbReference type="ARBA" id="ARBA00049886"/>
    </source>
</evidence>
<evidence type="ECO:0000256" key="19">
    <source>
        <dbReference type="SAM" id="MobiDB-lite"/>
    </source>
</evidence>
<evidence type="ECO:0000256" key="5">
    <source>
        <dbReference type="ARBA" id="ARBA00007417"/>
    </source>
</evidence>
<comment type="function">
    <text evidence="1 15">Converts 2,5-diamino-6-(ribosylamino)-4(3h)-pyrimidinone 5'-phosphate into 5-amino-6-(ribosylamino)-2,4(1h,3h)-pyrimidinedione 5'-phosphate.</text>
</comment>
<comment type="pathway">
    <text evidence="2 15">Cofactor biosynthesis; riboflavin biosynthesis; 5-amino-6-(D-ribitylamino)uracil from GTP: step 2/4.</text>
</comment>
<keyword evidence="22" id="KW-1185">Reference proteome</keyword>
<dbReference type="Proteomes" id="UP001198962">
    <property type="component" value="Unassembled WGS sequence"/>
</dbReference>
<proteinExistence type="inferred from homology"/>
<evidence type="ECO:0000256" key="8">
    <source>
        <dbReference type="ARBA" id="ARBA00022801"/>
    </source>
</evidence>
<feature type="compositionally biased region" description="Acidic residues" evidence="19">
    <location>
        <begin position="364"/>
        <end position="377"/>
    </location>
</feature>
<evidence type="ECO:0000256" key="16">
    <source>
        <dbReference type="PIRSR" id="PIRSR006769-1"/>
    </source>
</evidence>
<evidence type="ECO:0000313" key="22">
    <source>
        <dbReference type="Proteomes" id="UP001198962"/>
    </source>
</evidence>
<evidence type="ECO:0000256" key="10">
    <source>
        <dbReference type="ARBA" id="ARBA00022857"/>
    </source>
</evidence>
<feature type="binding site" evidence="17">
    <location>
        <position position="178"/>
    </location>
    <ligand>
        <name>substrate</name>
    </ligand>
</feature>
<protein>
    <recommendedName>
        <fullName evidence="15">Riboflavin biosynthesis protein RibD</fullName>
    </recommendedName>
    <domain>
        <recommendedName>
            <fullName evidence="15">Diaminohydroxyphosphoribosylaminopyrimidine deaminase</fullName>
            <shortName evidence="15">DRAP deaminase</shortName>
            <ecNumber evidence="15">3.5.4.26</ecNumber>
        </recommendedName>
        <alternativeName>
            <fullName evidence="15">Riboflavin-specific deaminase</fullName>
        </alternativeName>
    </domain>
    <domain>
        <recommendedName>
            <fullName evidence="15">5-amino-6-(5-phosphoribosylamino)uracil reductase</fullName>
            <ecNumber evidence="15">1.1.1.193</ecNumber>
        </recommendedName>
        <alternativeName>
            <fullName evidence="15">HTP reductase</fullName>
        </alternativeName>
    </domain>
</protein>
<comment type="cofactor">
    <cofactor evidence="15 18">
        <name>Zn(2+)</name>
        <dbReference type="ChEBI" id="CHEBI:29105"/>
    </cofactor>
    <text evidence="15 18">Binds 1 zinc ion.</text>
</comment>
<feature type="binding site" evidence="17">
    <location>
        <begin position="290"/>
        <end position="296"/>
    </location>
    <ligand>
        <name>NADP(+)</name>
        <dbReference type="ChEBI" id="CHEBI:58349"/>
    </ligand>
</feature>
<evidence type="ECO:0000256" key="4">
    <source>
        <dbReference type="ARBA" id="ARBA00005259"/>
    </source>
</evidence>
<dbReference type="PANTHER" id="PTHR38011:SF7">
    <property type="entry name" value="2,5-DIAMINO-6-RIBOSYLAMINO-4(3H)-PYRIMIDINONE 5'-PHOSPHATE REDUCTASE"/>
    <property type="match status" value="1"/>
</dbReference>
<feature type="binding site" evidence="17">
    <location>
        <position position="288"/>
    </location>
    <ligand>
        <name>substrate</name>
    </ligand>
</feature>
<dbReference type="PROSITE" id="PS51747">
    <property type="entry name" value="CYT_DCMP_DEAMINASES_2"/>
    <property type="match status" value="1"/>
</dbReference>
<feature type="binding site" evidence="18">
    <location>
        <position position="44"/>
    </location>
    <ligand>
        <name>Zn(2+)</name>
        <dbReference type="ChEBI" id="CHEBI:29105"/>
        <note>catalytic</note>
    </ligand>
</feature>
<gene>
    <name evidence="21" type="primary">ribD</name>
    <name evidence="21" type="ORF">LKD32_10280</name>
</gene>
<evidence type="ECO:0000259" key="20">
    <source>
        <dbReference type="PROSITE" id="PS51747"/>
    </source>
</evidence>
<evidence type="ECO:0000256" key="13">
    <source>
        <dbReference type="ARBA" id="ARBA00049861"/>
    </source>
</evidence>
<comment type="catalytic activity">
    <reaction evidence="13 15">
        <text>5-amino-6-(5-phospho-D-ribitylamino)uracil + NADP(+) = 5-amino-6-(5-phospho-D-ribosylamino)uracil + NADPH + H(+)</text>
        <dbReference type="Rhea" id="RHEA:17845"/>
        <dbReference type="ChEBI" id="CHEBI:15378"/>
        <dbReference type="ChEBI" id="CHEBI:57783"/>
        <dbReference type="ChEBI" id="CHEBI:58349"/>
        <dbReference type="ChEBI" id="CHEBI:58421"/>
        <dbReference type="ChEBI" id="CHEBI:58453"/>
        <dbReference type="EC" id="1.1.1.193"/>
    </reaction>
</comment>
<evidence type="ECO:0000256" key="11">
    <source>
        <dbReference type="ARBA" id="ARBA00023002"/>
    </source>
</evidence>
<feature type="binding site" evidence="18">
    <location>
        <position position="69"/>
    </location>
    <ligand>
        <name>Zn(2+)</name>
        <dbReference type="ChEBI" id="CHEBI:29105"/>
        <note>catalytic</note>
    </ligand>
</feature>
<feature type="binding site" evidence="17">
    <location>
        <position position="164"/>
    </location>
    <ligand>
        <name>NADP(+)</name>
        <dbReference type="ChEBI" id="CHEBI:58349"/>
    </ligand>
</feature>
<keyword evidence="11 15" id="KW-0560">Oxidoreductase</keyword>
<dbReference type="Gene3D" id="3.40.140.10">
    <property type="entry name" value="Cytidine Deaminase, domain 2"/>
    <property type="match status" value="1"/>
</dbReference>
<name>A0AAE3DKJ9_9FIRM</name>
<dbReference type="InterPro" id="IPR002125">
    <property type="entry name" value="CMP_dCMP_dom"/>
</dbReference>
<keyword evidence="6 15" id="KW-0686">Riboflavin biosynthesis</keyword>
<dbReference type="CDD" id="cd01284">
    <property type="entry name" value="Riboflavin_deaminase-reductase"/>
    <property type="match status" value="1"/>
</dbReference>
<accession>A0AAE3DKJ9</accession>
<evidence type="ECO:0000256" key="1">
    <source>
        <dbReference type="ARBA" id="ARBA00002151"/>
    </source>
</evidence>